<comment type="caution">
    <text evidence="2">The sequence shown here is derived from an EMBL/GenBank/DDBJ whole genome shotgun (WGS) entry which is preliminary data.</text>
</comment>
<evidence type="ECO:0000313" key="3">
    <source>
        <dbReference type="Proteomes" id="UP001268819"/>
    </source>
</evidence>
<dbReference type="Pfam" id="PF10011">
    <property type="entry name" value="DUF2254"/>
    <property type="match status" value="1"/>
</dbReference>
<sequence length="457" mass="49478">MFPLRVADSTSTNSAEQRNAERSRTPLWLWPGVGGVVGLVGALVSVPVRLDRPHPLAWLGWPGGLDSATAFLQALATSVITVTGLTFTLIIVALQLASQQFSPRLLREFTHDRVFKAVLAVLVAAFVFAVTALRHVGHDGSVPDLTLLIAFGASLAVLAAILGFIAHIARVLRVDTMMRAVHDETDRAIEEFCPRYGDSRPRSPEELDVDGEGGSVCAVSSGFVRFVDVDRLLRTAAASDVLIRLDVRPGDHVVRGTPLASAWSREGGPVELADVEAGVREGVVLDYERTMEQDAAFGFRQLVDIAVKALSPGINDPVTAIHAVGHLSDLAVKVAGRRLGGTLHEDHRGVGRLVVPDRDITYYLDLVCGQVRRYGRHEPTVLNALLRMLRDVATATRDDEQRAAVDVQVDLITAEVSSSLSRYDVDAVEDMARRGRQALTGDVRAAYHDRSGETRSS</sequence>
<dbReference type="Proteomes" id="UP001268819">
    <property type="component" value="Unassembled WGS sequence"/>
</dbReference>
<reference evidence="2 3" key="1">
    <citation type="submission" date="2023-07" db="EMBL/GenBank/DDBJ databases">
        <title>Sequencing the genomes of 1000 actinobacteria strains.</title>
        <authorList>
            <person name="Klenk H.-P."/>
        </authorList>
    </citation>
    <scope>NUCLEOTIDE SEQUENCE [LARGE SCALE GENOMIC DNA]</scope>
    <source>
        <strain evidence="2 3">DSM 43749</strain>
    </source>
</reference>
<feature type="transmembrane region" description="Helical" evidence="1">
    <location>
        <begin position="27"/>
        <end position="50"/>
    </location>
</feature>
<evidence type="ECO:0000256" key="1">
    <source>
        <dbReference type="SAM" id="Phobius"/>
    </source>
</evidence>
<feature type="transmembrane region" description="Helical" evidence="1">
    <location>
        <begin position="145"/>
        <end position="169"/>
    </location>
</feature>
<keyword evidence="1" id="KW-0472">Membrane</keyword>
<gene>
    <name evidence="2" type="ORF">J2S66_000996</name>
</gene>
<keyword evidence="3" id="KW-1185">Reference proteome</keyword>
<keyword evidence="1" id="KW-1133">Transmembrane helix</keyword>
<evidence type="ECO:0000313" key="2">
    <source>
        <dbReference type="EMBL" id="MDR6592612.1"/>
    </source>
</evidence>
<dbReference type="EMBL" id="JAVDSG010000001">
    <property type="protein sequence ID" value="MDR6592612.1"/>
    <property type="molecule type" value="Genomic_DNA"/>
</dbReference>
<dbReference type="InterPro" id="IPR018723">
    <property type="entry name" value="DUF2254_membrane"/>
</dbReference>
<proteinExistence type="predicted"/>
<protein>
    <submittedName>
        <fullName evidence="2">Membrane protein</fullName>
    </submittedName>
</protein>
<keyword evidence="1" id="KW-0812">Transmembrane</keyword>
<name>A0ABU1PPL7_9PSEU</name>
<feature type="transmembrane region" description="Helical" evidence="1">
    <location>
        <begin position="70"/>
        <end position="94"/>
    </location>
</feature>
<accession>A0ABU1PPL7</accession>
<feature type="transmembrane region" description="Helical" evidence="1">
    <location>
        <begin position="114"/>
        <end position="133"/>
    </location>
</feature>
<organism evidence="2 3">
    <name type="scientific">Saccharothrix longispora</name>
    <dbReference type="NCBI Taxonomy" id="33920"/>
    <lineage>
        <taxon>Bacteria</taxon>
        <taxon>Bacillati</taxon>
        <taxon>Actinomycetota</taxon>
        <taxon>Actinomycetes</taxon>
        <taxon>Pseudonocardiales</taxon>
        <taxon>Pseudonocardiaceae</taxon>
        <taxon>Saccharothrix</taxon>
    </lineage>
</organism>
<dbReference type="RefSeq" id="WP_310304295.1">
    <property type="nucleotide sequence ID" value="NZ_BAAAXB010000001.1"/>
</dbReference>